<dbReference type="RefSeq" id="XP_002786272.1">
    <property type="nucleotide sequence ID" value="XM_002786226.1"/>
</dbReference>
<reference evidence="4 5" key="1">
    <citation type="submission" date="2008-07" db="EMBL/GenBank/DDBJ databases">
        <authorList>
            <person name="El-Sayed N."/>
            <person name="Caler E."/>
            <person name="Inman J."/>
            <person name="Amedeo P."/>
            <person name="Hass B."/>
            <person name="Wortman J."/>
        </authorList>
    </citation>
    <scope>NUCLEOTIDE SEQUENCE [LARGE SCALE GENOMIC DNA]</scope>
    <source>
        <strain evidence="5">ATCC 50983 / TXsc</strain>
    </source>
</reference>
<evidence type="ECO:0000256" key="1">
    <source>
        <dbReference type="SAM" id="MobiDB-lite"/>
    </source>
</evidence>
<dbReference type="Pfam" id="PF05529">
    <property type="entry name" value="Bap31"/>
    <property type="match status" value="1"/>
</dbReference>
<dbReference type="AlphaFoldDB" id="C5KC37"/>
<organism evidence="5">
    <name type="scientific">Perkinsus marinus (strain ATCC 50983 / TXsc)</name>
    <dbReference type="NCBI Taxonomy" id="423536"/>
    <lineage>
        <taxon>Eukaryota</taxon>
        <taxon>Sar</taxon>
        <taxon>Alveolata</taxon>
        <taxon>Perkinsozoa</taxon>
        <taxon>Perkinsea</taxon>
        <taxon>Perkinsida</taxon>
        <taxon>Perkinsidae</taxon>
        <taxon>Perkinsus</taxon>
    </lineage>
</organism>
<evidence type="ECO:0000259" key="3">
    <source>
        <dbReference type="Pfam" id="PF05529"/>
    </source>
</evidence>
<gene>
    <name evidence="4" type="ORF">Pmar_PMAR019950</name>
</gene>
<protein>
    <recommendedName>
        <fullName evidence="3">BAP29/BAP31 transmembrane domain-containing protein</fullName>
    </recommendedName>
</protein>
<evidence type="ECO:0000256" key="2">
    <source>
        <dbReference type="SAM" id="Phobius"/>
    </source>
</evidence>
<dbReference type="InterPro" id="IPR040463">
    <property type="entry name" value="BAP29/BAP31_N"/>
</dbReference>
<dbReference type="OrthoDB" id="435607at2759"/>
<keyword evidence="2" id="KW-0812">Transmembrane</keyword>
<keyword evidence="5" id="KW-1185">Reference proteome</keyword>
<sequence>MSAWSFEAYIGIPLAAVVLLLLLSDISFLQKFACKLSNLSFTVGDYGISLSLGMVTIASALFVSQWMTLRGLDAMKETQLSDLTTVELQDRFLMKAWRAERNWWISLFSLTLWLMVWRSATWVQGLIDEEQKDSQQGESGLTGDLKVKEKSKDATSTVVDQKKPAVSKAASPAVSKAASEVEMTSMKK</sequence>
<keyword evidence="2" id="KW-1133">Transmembrane helix</keyword>
<keyword evidence="2" id="KW-0472">Membrane</keyword>
<dbReference type="InParanoid" id="C5KC37"/>
<name>C5KC37_PERM5</name>
<feature type="domain" description="BAP29/BAP31 transmembrane" evidence="3">
    <location>
        <begin position="33"/>
        <end position="133"/>
    </location>
</feature>
<feature type="transmembrane region" description="Helical" evidence="2">
    <location>
        <begin position="6"/>
        <end position="26"/>
    </location>
</feature>
<accession>C5KC37</accession>
<evidence type="ECO:0000313" key="4">
    <source>
        <dbReference type="EMBL" id="EER18068.1"/>
    </source>
</evidence>
<dbReference type="EMBL" id="GG671946">
    <property type="protein sequence ID" value="EER18068.1"/>
    <property type="molecule type" value="Genomic_DNA"/>
</dbReference>
<dbReference type="GeneID" id="9048458"/>
<dbReference type="Proteomes" id="UP000007800">
    <property type="component" value="Unassembled WGS sequence"/>
</dbReference>
<evidence type="ECO:0000313" key="5">
    <source>
        <dbReference type="Proteomes" id="UP000007800"/>
    </source>
</evidence>
<dbReference type="OMA" id="VWRSATW"/>
<feature type="region of interest" description="Disordered" evidence="1">
    <location>
        <begin position="133"/>
        <end position="188"/>
    </location>
</feature>
<proteinExistence type="predicted"/>
<feature type="compositionally biased region" description="Low complexity" evidence="1">
    <location>
        <begin position="164"/>
        <end position="178"/>
    </location>
</feature>
<feature type="transmembrane region" description="Helical" evidence="2">
    <location>
        <begin position="46"/>
        <end position="67"/>
    </location>
</feature>